<sequence>MSPFLDRAVAGRISRVAPREFGRRPLVGYSDGLALARSQKAMAFWRGLGFGRPRLGLVLAWLQSQSHDFCLAWPWPGPGIFKAKPGPKPWLSGQTKARTSLVGYAKERPEYAQGGRNRKGRGAWYRYRDGEGSEGPYAKLKSSESLAILSFSSFAGNLLTLLVSDPGPWRLAPKVTVGSTTGGCKPLQVPKNRPQIRCFSKSSKTRTVNVNVATRIKENARIGCNFYSPLPRLLPSAPLTGILRPPKRNLLGTKVEATCSGLQPREHTHLENNEKRATLFGIIENRVLLVDLRNIEPSEETSRTVMAISFVQFRFIPKY</sequence>
<comment type="caution">
    <text evidence="1">The sequence shown here is derived from an EMBL/GenBank/DDBJ whole genome shotgun (WGS) entry which is preliminary data.</text>
</comment>
<protein>
    <submittedName>
        <fullName evidence="1">Uncharacterized protein</fullName>
    </submittedName>
</protein>
<evidence type="ECO:0000313" key="2">
    <source>
        <dbReference type="Proteomes" id="UP001215598"/>
    </source>
</evidence>
<accession>A0AAD7MYK4</accession>
<dbReference type="EMBL" id="JARKIB010000115">
    <property type="protein sequence ID" value="KAJ7737722.1"/>
    <property type="molecule type" value="Genomic_DNA"/>
</dbReference>
<organism evidence="1 2">
    <name type="scientific">Mycena metata</name>
    <dbReference type="NCBI Taxonomy" id="1033252"/>
    <lineage>
        <taxon>Eukaryota</taxon>
        <taxon>Fungi</taxon>
        <taxon>Dikarya</taxon>
        <taxon>Basidiomycota</taxon>
        <taxon>Agaricomycotina</taxon>
        <taxon>Agaricomycetes</taxon>
        <taxon>Agaricomycetidae</taxon>
        <taxon>Agaricales</taxon>
        <taxon>Marasmiineae</taxon>
        <taxon>Mycenaceae</taxon>
        <taxon>Mycena</taxon>
    </lineage>
</organism>
<evidence type="ECO:0000313" key="1">
    <source>
        <dbReference type="EMBL" id="KAJ7737722.1"/>
    </source>
</evidence>
<gene>
    <name evidence="1" type="ORF">B0H16DRAFT_1695011</name>
</gene>
<dbReference type="AlphaFoldDB" id="A0AAD7MYK4"/>
<proteinExistence type="predicted"/>
<dbReference type="Proteomes" id="UP001215598">
    <property type="component" value="Unassembled WGS sequence"/>
</dbReference>
<keyword evidence="2" id="KW-1185">Reference proteome</keyword>
<name>A0AAD7MYK4_9AGAR</name>
<reference evidence="1" key="1">
    <citation type="submission" date="2023-03" db="EMBL/GenBank/DDBJ databases">
        <title>Massive genome expansion in bonnet fungi (Mycena s.s.) driven by repeated elements and novel gene families across ecological guilds.</title>
        <authorList>
            <consortium name="Lawrence Berkeley National Laboratory"/>
            <person name="Harder C.B."/>
            <person name="Miyauchi S."/>
            <person name="Viragh M."/>
            <person name="Kuo A."/>
            <person name="Thoen E."/>
            <person name="Andreopoulos B."/>
            <person name="Lu D."/>
            <person name="Skrede I."/>
            <person name="Drula E."/>
            <person name="Henrissat B."/>
            <person name="Morin E."/>
            <person name="Kohler A."/>
            <person name="Barry K."/>
            <person name="LaButti K."/>
            <person name="Morin E."/>
            <person name="Salamov A."/>
            <person name="Lipzen A."/>
            <person name="Mereny Z."/>
            <person name="Hegedus B."/>
            <person name="Baldrian P."/>
            <person name="Stursova M."/>
            <person name="Weitz H."/>
            <person name="Taylor A."/>
            <person name="Grigoriev I.V."/>
            <person name="Nagy L.G."/>
            <person name="Martin F."/>
            <person name="Kauserud H."/>
        </authorList>
    </citation>
    <scope>NUCLEOTIDE SEQUENCE</scope>
    <source>
        <strain evidence="1">CBHHK182m</strain>
    </source>
</reference>